<organism evidence="1 2">
    <name type="scientific">Tessaracoccus antarcticus</name>
    <dbReference type="NCBI Taxonomy" id="2479848"/>
    <lineage>
        <taxon>Bacteria</taxon>
        <taxon>Bacillati</taxon>
        <taxon>Actinomycetota</taxon>
        <taxon>Actinomycetes</taxon>
        <taxon>Propionibacteriales</taxon>
        <taxon>Propionibacteriaceae</taxon>
        <taxon>Tessaracoccus</taxon>
    </lineage>
</organism>
<dbReference type="OrthoDB" id="3724336at2"/>
<sequence>MNDDDPTPVLHPDLDAARYGAKHDGDRFVGFWLSLVMEGRQYRLRPNARQTRRIMDRFYAGKDVVKAFDTVGQDAVNEQLRLAASVYFTSCLTDPQYANTLWRMNRIEPEKLRDKMARDTVNTLAMLGGSGGLVGRAVRLPALLTDGLLDSLAPKGAEELARALEGNPAAMRAMEITEGA</sequence>
<name>A0A3M0G0L4_9ACTN</name>
<dbReference type="EMBL" id="REFW01000004">
    <property type="protein sequence ID" value="RMB58158.1"/>
    <property type="molecule type" value="Genomic_DNA"/>
</dbReference>
<dbReference type="Proteomes" id="UP000275256">
    <property type="component" value="Unassembled WGS sequence"/>
</dbReference>
<gene>
    <name evidence="1" type="ORF">EAX62_13145</name>
</gene>
<reference evidence="1 2" key="1">
    <citation type="submission" date="2018-10" db="EMBL/GenBank/DDBJ databases">
        <title>Tessaracoccus antarcticuss sp. nov., isolated from sediment.</title>
        <authorList>
            <person name="Zhou L.Y."/>
            <person name="Du Z.J."/>
        </authorList>
    </citation>
    <scope>NUCLEOTIDE SEQUENCE [LARGE SCALE GENOMIC DNA]</scope>
    <source>
        <strain evidence="1 2">JDX10</strain>
    </source>
</reference>
<accession>A0A3M0G0L4</accession>
<evidence type="ECO:0000313" key="2">
    <source>
        <dbReference type="Proteomes" id="UP000275256"/>
    </source>
</evidence>
<protein>
    <submittedName>
        <fullName evidence="1">Uncharacterized protein</fullName>
    </submittedName>
</protein>
<keyword evidence="2" id="KW-1185">Reference proteome</keyword>
<proteinExistence type="predicted"/>
<comment type="caution">
    <text evidence="1">The sequence shown here is derived from an EMBL/GenBank/DDBJ whole genome shotgun (WGS) entry which is preliminary data.</text>
</comment>
<dbReference type="AlphaFoldDB" id="A0A3M0G0L4"/>
<evidence type="ECO:0000313" key="1">
    <source>
        <dbReference type="EMBL" id="RMB58158.1"/>
    </source>
</evidence>